<proteinExistence type="predicted"/>
<dbReference type="EMBL" id="CP141769">
    <property type="protein sequence ID" value="WRS39483.1"/>
    <property type="molecule type" value="Genomic_DNA"/>
</dbReference>
<evidence type="ECO:0000256" key="1">
    <source>
        <dbReference type="SAM" id="Coils"/>
    </source>
</evidence>
<dbReference type="Pfam" id="PF25800">
    <property type="entry name" value="FimV_N"/>
    <property type="match status" value="1"/>
</dbReference>
<feature type="domain" description="FimV N-terminal" evidence="4">
    <location>
        <begin position="11"/>
        <end position="108"/>
    </location>
</feature>
<dbReference type="Proteomes" id="UP001334732">
    <property type="component" value="Chromosome"/>
</dbReference>
<feature type="coiled-coil region" evidence="1">
    <location>
        <begin position="218"/>
        <end position="255"/>
    </location>
</feature>
<dbReference type="InterPro" id="IPR057840">
    <property type="entry name" value="FimV_N"/>
</dbReference>
<evidence type="ECO:0000259" key="4">
    <source>
        <dbReference type="Pfam" id="PF25800"/>
    </source>
</evidence>
<keyword evidence="3" id="KW-0472">Membrane</keyword>
<reference evidence="5 6" key="1">
    <citation type="submission" date="2023-12" db="EMBL/GenBank/DDBJ databases">
        <title>Thiobacillus sedimentum sp. nov., a chemolithoautotrophic sulfur-oxidizing bacterium isolated from freshwater sediment.</title>
        <authorList>
            <person name="Luo J."/>
            <person name="Dai C."/>
        </authorList>
    </citation>
    <scope>NUCLEOTIDE SEQUENCE [LARGE SCALE GENOMIC DNA]</scope>
    <source>
        <strain evidence="5 6">SCUT-2</strain>
    </source>
</reference>
<feature type="region of interest" description="Disordered" evidence="2">
    <location>
        <begin position="330"/>
        <end position="352"/>
    </location>
</feature>
<evidence type="ECO:0000313" key="5">
    <source>
        <dbReference type="EMBL" id="WRS39483.1"/>
    </source>
</evidence>
<dbReference type="RefSeq" id="WP_324780014.1">
    <property type="nucleotide sequence ID" value="NZ_CP141769.1"/>
</dbReference>
<keyword evidence="1" id="KW-0175">Coiled coil</keyword>
<protein>
    <recommendedName>
        <fullName evidence="4">FimV N-terminal domain-containing protein</fullName>
    </recommendedName>
</protein>
<keyword evidence="6" id="KW-1185">Reference proteome</keyword>
<feature type="region of interest" description="Disordered" evidence="2">
    <location>
        <begin position="147"/>
        <end position="178"/>
    </location>
</feature>
<feature type="compositionally biased region" description="Basic residues" evidence="2">
    <location>
        <begin position="147"/>
        <end position="156"/>
    </location>
</feature>
<accession>A0ABZ1CNF8</accession>
<keyword evidence="3" id="KW-1133">Transmembrane helix</keyword>
<sequence length="500" mass="53446">MLCQAGGAAALGMGDLSVRSQLGQPLRATVNLVDAPADAAADCFSLTTGADSLSPRLRAQLSIERIGGQTRLHIRTSFPINDPVLQFVLVSDCQVRLQREYVILLDPPPAVTPAIIEADGAPAPAASSPAPGAVPPQAVPARRHAVHHATKRHVPRVARATASRSGESRPRHAAAKAQPRLILSGKQAAGALGDTPMALRLDTALPDLNRPHPDKLSATELSDENTALAHKLADLEAQLADLRRRNRELEAARRATAPAARPVATAPAPAPEAQWPFYLLGTGGVAGLIGIGAWLLRRNRSGSSRVEPDTLWTQPATTEKTLAELSATLPKEPPPAAERMPEIAAPPPDEGTEVKEDILDQAEVFMAHGHGELAIHLLQEHLRAAPTESPVPWLLLLDLLHREGDAAGYAAASAECRRYFNVNLTDHPISQDSEGGKGLEAYPHLLEQLVKAWNTPEIDGFFHDLIYDNRGGTRMGFEPGAYRDILMLRGIANANQKLAA</sequence>
<organism evidence="5 6">
    <name type="scientific">Thiobacillus sedimenti</name>
    <dbReference type="NCBI Taxonomy" id="3110231"/>
    <lineage>
        <taxon>Bacteria</taxon>
        <taxon>Pseudomonadati</taxon>
        <taxon>Pseudomonadota</taxon>
        <taxon>Betaproteobacteria</taxon>
        <taxon>Nitrosomonadales</taxon>
        <taxon>Thiobacillaceae</taxon>
        <taxon>Thiobacillus</taxon>
    </lineage>
</organism>
<keyword evidence="3" id="KW-0812">Transmembrane</keyword>
<evidence type="ECO:0000256" key="2">
    <source>
        <dbReference type="SAM" id="MobiDB-lite"/>
    </source>
</evidence>
<feature type="transmembrane region" description="Helical" evidence="3">
    <location>
        <begin position="275"/>
        <end position="296"/>
    </location>
</feature>
<name>A0ABZ1CNF8_9PROT</name>
<gene>
    <name evidence="5" type="ORF">VA613_01035</name>
</gene>
<evidence type="ECO:0000313" key="6">
    <source>
        <dbReference type="Proteomes" id="UP001334732"/>
    </source>
</evidence>
<evidence type="ECO:0000256" key="3">
    <source>
        <dbReference type="SAM" id="Phobius"/>
    </source>
</evidence>